<gene>
    <name evidence="3" type="primary">LOC118412822</name>
</gene>
<proteinExistence type="predicted"/>
<dbReference type="InterPro" id="IPR055184">
    <property type="entry name" value="COMMD8_HN"/>
</dbReference>
<protein>
    <submittedName>
        <fullName evidence="3">COMM domain-containing protein 8-like</fullName>
    </submittedName>
</protein>
<evidence type="ECO:0000313" key="2">
    <source>
        <dbReference type="Proteomes" id="UP000001554"/>
    </source>
</evidence>
<dbReference type="GO" id="GO:0007165">
    <property type="term" value="P:signal transduction"/>
    <property type="evidence" value="ECO:0000318"/>
    <property type="project" value="GO_Central"/>
</dbReference>
<dbReference type="InterPro" id="IPR047155">
    <property type="entry name" value="COMMD4/6/7/8"/>
</dbReference>
<sequence length="194" mass="21488">MRTGVPVKGRGMMAAELRQDLLGRVDGEGFETLLHEIVDWVCRGAAPSYQPYSQTWDLDSWWHVLNSTKSFLLLAVKENLSKDGVLEHLTGLDSDHQQCFLQVITSRKEDIRLALISATAAISQGALEDLDWQVKLVLSSDKISSVQKPVLGLDLAVNKEGQRETLSLELSQEEVASLVTQLEAANKVVTQMKT</sequence>
<reference evidence="3" key="2">
    <citation type="submission" date="2025-08" db="UniProtKB">
        <authorList>
            <consortium name="RefSeq"/>
        </authorList>
    </citation>
    <scope>IDENTIFICATION</scope>
    <source>
        <strain evidence="3">S238N-H82</strain>
        <tissue evidence="3">Testes</tissue>
    </source>
</reference>
<dbReference type="PANTHER" id="PTHR16231">
    <property type="entry name" value="COMM DOMAIN-CONTAINING PROTEIN 4-8 FAMILY MEMBER"/>
    <property type="match status" value="1"/>
</dbReference>
<evidence type="ECO:0000259" key="1">
    <source>
        <dbReference type="PROSITE" id="PS51269"/>
    </source>
</evidence>
<organism evidence="2 3">
    <name type="scientific">Branchiostoma floridae</name>
    <name type="common">Florida lancelet</name>
    <name type="synonym">Amphioxus</name>
    <dbReference type="NCBI Taxonomy" id="7739"/>
    <lineage>
        <taxon>Eukaryota</taxon>
        <taxon>Metazoa</taxon>
        <taxon>Chordata</taxon>
        <taxon>Cephalochordata</taxon>
        <taxon>Leptocardii</taxon>
        <taxon>Amphioxiformes</taxon>
        <taxon>Branchiostomatidae</taxon>
        <taxon>Branchiostoma</taxon>
    </lineage>
</organism>
<dbReference type="InterPro" id="IPR017920">
    <property type="entry name" value="COMM"/>
</dbReference>
<dbReference type="PANTHER" id="PTHR16231:SF0">
    <property type="entry name" value="COMM DOMAIN-CONTAINING PROTEIN 8"/>
    <property type="match status" value="1"/>
</dbReference>
<accession>A0A9J7KWB9</accession>
<feature type="domain" description="COMM" evidence="1">
    <location>
        <begin position="126"/>
        <end position="193"/>
    </location>
</feature>
<dbReference type="Proteomes" id="UP000001554">
    <property type="component" value="Chromosome 4"/>
</dbReference>
<keyword evidence="2" id="KW-1185">Reference proteome</keyword>
<dbReference type="PROSITE" id="PS51269">
    <property type="entry name" value="COMM"/>
    <property type="match status" value="1"/>
</dbReference>
<dbReference type="AlphaFoldDB" id="A0A9J7KWB9"/>
<dbReference type="KEGG" id="bfo:118412822"/>
<name>A0A9J7KWB9_BRAFL</name>
<reference evidence="2" key="1">
    <citation type="journal article" date="2020" name="Nat. Ecol. Evol.">
        <title>Deeply conserved synteny resolves early events in vertebrate evolution.</title>
        <authorList>
            <person name="Simakov O."/>
            <person name="Marletaz F."/>
            <person name="Yue J.X."/>
            <person name="O'Connell B."/>
            <person name="Jenkins J."/>
            <person name="Brandt A."/>
            <person name="Calef R."/>
            <person name="Tung C.H."/>
            <person name="Huang T.K."/>
            <person name="Schmutz J."/>
            <person name="Satoh N."/>
            <person name="Yu J.K."/>
            <person name="Putnam N.H."/>
            <person name="Green R.E."/>
            <person name="Rokhsar D.S."/>
        </authorList>
    </citation>
    <scope>NUCLEOTIDE SEQUENCE [LARGE SCALE GENOMIC DNA]</scope>
    <source>
        <strain evidence="2">S238N-H82</strain>
    </source>
</reference>
<evidence type="ECO:0000313" key="3">
    <source>
        <dbReference type="RefSeq" id="XP_035671754.1"/>
    </source>
</evidence>
<dbReference type="OMA" id="MECVSIR"/>
<dbReference type="OrthoDB" id="17646at2759"/>
<dbReference type="Pfam" id="PF22838">
    <property type="entry name" value="COMMD8_HN"/>
    <property type="match status" value="1"/>
</dbReference>
<dbReference type="GO" id="GO:0051059">
    <property type="term" value="F:NF-kappaB binding"/>
    <property type="evidence" value="ECO:0000318"/>
    <property type="project" value="GO_Central"/>
</dbReference>
<dbReference type="GeneID" id="118412822"/>
<dbReference type="RefSeq" id="XP_035671754.1">
    <property type="nucleotide sequence ID" value="XM_035815861.1"/>
</dbReference>
<dbReference type="Pfam" id="PF07258">
    <property type="entry name" value="COMM_domain"/>
    <property type="match status" value="1"/>
</dbReference>